<dbReference type="SUPFAM" id="SSF88659">
    <property type="entry name" value="Sigma3 and sigma4 domains of RNA polymerase sigma factors"/>
    <property type="match status" value="1"/>
</dbReference>
<dbReference type="Gene3D" id="1.10.1740.10">
    <property type="match status" value="1"/>
</dbReference>
<dbReference type="InterPro" id="IPR013324">
    <property type="entry name" value="RNA_pol_sigma_r3/r4-like"/>
</dbReference>
<dbReference type="EMBL" id="LT607411">
    <property type="protein sequence ID" value="SCF27962.1"/>
    <property type="molecule type" value="Genomic_DNA"/>
</dbReference>
<dbReference type="InterPro" id="IPR036388">
    <property type="entry name" value="WH-like_DNA-bd_sf"/>
</dbReference>
<evidence type="ECO:0000259" key="6">
    <source>
        <dbReference type="Pfam" id="PF08281"/>
    </source>
</evidence>
<dbReference type="RefSeq" id="WP_231934734.1">
    <property type="nucleotide sequence ID" value="NZ_LT607411.1"/>
</dbReference>
<dbReference type="GO" id="GO:0016987">
    <property type="term" value="F:sigma factor activity"/>
    <property type="evidence" value="ECO:0007669"/>
    <property type="project" value="UniProtKB-KW"/>
</dbReference>
<dbReference type="Pfam" id="PF08281">
    <property type="entry name" value="Sigma70_r4_2"/>
    <property type="match status" value="1"/>
</dbReference>
<dbReference type="PANTHER" id="PTHR43133:SF25">
    <property type="entry name" value="RNA POLYMERASE SIGMA FACTOR RFAY-RELATED"/>
    <property type="match status" value="1"/>
</dbReference>
<sequence length="173" mass="19277">MARAAPSSPDGDAAMRFEALYRACYEDLLRYALRRSDRPETAADVVADTFVVAWQRIDDIPADQGRAWLFGVARNVLANQHRAARRGAELANRLRTELARVTVTQPDVPAEISAAFRQLPEADQEILRLVAWEGLAADELALVLDCSANAVRIRLHRARRRFAEALRAPSLTT</sequence>
<evidence type="ECO:0000313" key="8">
    <source>
        <dbReference type="Proteomes" id="UP000198242"/>
    </source>
</evidence>
<dbReference type="Pfam" id="PF04542">
    <property type="entry name" value="Sigma70_r2"/>
    <property type="match status" value="1"/>
</dbReference>
<dbReference type="AlphaFoldDB" id="A0A1C4Z4J1"/>
<dbReference type="InterPro" id="IPR007627">
    <property type="entry name" value="RNA_pol_sigma70_r2"/>
</dbReference>
<dbReference type="Gene3D" id="1.10.10.10">
    <property type="entry name" value="Winged helix-like DNA-binding domain superfamily/Winged helix DNA-binding domain"/>
    <property type="match status" value="1"/>
</dbReference>
<feature type="domain" description="RNA polymerase sigma-70 region 2" evidence="5">
    <location>
        <begin position="20"/>
        <end position="86"/>
    </location>
</feature>
<accession>A0A1C4Z4J1</accession>
<evidence type="ECO:0000256" key="2">
    <source>
        <dbReference type="ARBA" id="ARBA00023015"/>
    </source>
</evidence>
<keyword evidence="2" id="KW-0805">Transcription regulation</keyword>
<keyword evidence="8" id="KW-1185">Reference proteome</keyword>
<gene>
    <name evidence="7" type="ORF">GA0074695_5101</name>
</gene>
<evidence type="ECO:0000313" key="7">
    <source>
        <dbReference type="EMBL" id="SCF27962.1"/>
    </source>
</evidence>
<dbReference type="InterPro" id="IPR013249">
    <property type="entry name" value="RNA_pol_sigma70_r4_t2"/>
</dbReference>
<evidence type="ECO:0000256" key="3">
    <source>
        <dbReference type="ARBA" id="ARBA00023082"/>
    </source>
</evidence>
<feature type="domain" description="RNA polymerase sigma factor 70 region 4 type 2" evidence="6">
    <location>
        <begin position="111"/>
        <end position="161"/>
    </location>
</feature>
<reference evidence="8" key="1">
    <citation type="submission" date="2016-06" db="EMBL/GenBank/DDBJ databases">
        <authorList>
            <person name="Varghese N."/>
            <person name="Submissions Spin"/>
        </authorList>
    </citation>
    <scope>NUCLEOTIDE SEQUENCE [LARGE SCALE GENOMIC DNA]</scope>
    <source>
        <strain evidence="8">DSM 43909</strain>
    </source>
</reference>
<dbReference type="NCBIfam" id="TIGR02937">
    <property type="entry name" value="sigma70-ECF"/>
    <property type="match status" value="1"/>
</dbReference>
<organism evidence="7 8">
    <name type="scientific">Micromonospora viridifaciens</name>
    <dbReference type="NCBI Taxonomy" id="1881"/>
    <lineage>
        <taxon>Bacteria</taxon>
        <taxon>Bacillati</taxon>
        <taxon>Actinomycetota</taxon>
        <taxon>Actinomycetes</taxon>
        <taxon>Micromonosporales</taxon>
        <taxon>Micromonosporaceae</taxon>
        <taxon>Micromonospora</taxon>
    </lineage>
</organism>
<comment type="similarity">
    <text evidence="1">Belongs to the sigma-70 factor family. ECF subfamily.</text>
</comment>
<proteinExistence type="inferred from homology"/>
<evidence type="ECO:0000256" key="4">
    <source>
        <dbReference type="ARBA" id="ARBA00023163"/>
    </source>
</evidence>
<evidence type="ECO:0000259" key="5">
    <source>
        <dbReference type="Pfam" id="PF04542"/>
    </source>
</evidence>
<protein>
    <submittedName>
        <fullName evidence="7">RNA polymerase, sigma subunit, ECF family</fullName>
    </submittedName>
</protein>
<dbReference type="GO" id="GO:0006352">
    <property type="term" value="P:DNA-templated transcription initiation"/>
    <property type="evidence" value="ECO:0007669"/>
    <property type="project" value="InterPro"/>
</dbReference>
<evidence type="ECO:0000256" key="1">
    <source>
        <dbReference type="ARBA" id="ARBA00010641"/>
    </source>
</evidence>
<dbReference type="Proteomes" id="UP000198242">
    <property type="component" value="Chromosome I"/>
</dbReference>
<dbReference type="InterPro" id="IPR013325">
    <property type="entry name" value="RNA_pol_sigma_r2"/>
</dbReference>
<dbReference type="InterPro" id="IPR039425">
    <property type="entry name" value="RNA_pol_sigma-70-like"/>
</dbReference>
<name>A0A1C4Z4J1_MICVI</name>
<keyword evidence="3" id="KW-0731">Sigma factor</keyword>
<dbReference type="GO" id="GO:0003677">
    <property type="term" value="F:DNA binding"/>
    <property type="evidence" value="ECO:0007669"/>
    <property type="project" value="InterPro"/>
</dbReference>
<keyword evidence="4" id="KW-0804">Transcription</keyword>
<dbReference type="SUPFAM" id="SSF88946">
    <property type="entry name" value="Sigma2 domain of RNA polymerase sigma factors"/>
    <property type="match status" value="1"/>
</dbReference>
<dbReference type="InterPro" id="IPR014284">
    <property type="entry name" value="RNA_pol_sigma-70_dom"/>
</dbReference>
<dbReference type="PANTHER" id="PTHR43133">
    <property type="entry name" value="RNA POLYMERASE ECF-TYPE SIGMA FACTO"/>
    <property type="match status" value="1"/>
</dbReference>